<evidence type="ECO:0000313" key="7">
    <source>
        <dbReference type="Proteomes" id="UP001221142"/>
    </source>
</evidence>
<organism evidence="6 7">
    <name type="scientific">Roridomyces roridus</name>
    <dbReference type="NCBI Taxonomy" id="1738132"/>
    <lineage>
        <taxon>Eukaryota</taxon>
        <taxon>Fungi</taxon>
        <taxon>Dikarya</taxon>
        <taxon>Basidiomycota</taxon>
        <taxon>Agaricomycotina</taxon>
        <taxon>Agaricomycetes</taxon>
        <taxon>Agaricomycetidae</taxon>
        <taxon>Agaricales</taxon>
        <taxon>Marasmiineae</taxon>
        <taxon>Mycenaceae</taxon>
        <taxon>Roridomyces</taxon>
    </lineage>
</organism>
<feature type="domain" description="Epoxide hydrolase N-terminal" evidence="5">
    <location>
        <begin position="5"/>
        <end position="116"/>
    </location>
</feature>
<reference evidence="6" key="1">
    <citation type="submission" date="2023-03" db="EMBL/GenBank/DDBJ databases">
        <title>Massive genome expansion in bonnet fungi (Mycena s.s.) driven by repeated elements and novel gene families across ecological guilds.</title>
        <authorList>
            <consortium name="Lawrence Berkeley National Laboratory"/>
            <person name="Harder C.B."/>
            <person name="Miyauchi S."/>
            <person name="Viragh M."/>
            <person name="Kuo A."/>
            <person name="Thoen E."/>
            <person name="Andreopoulos B."/>
            <person name="Lu D."/>
            <person name="Skrede I."/>
            <person name="Drula E."/>
            <person name="Henrissat B."/>
            <person name="Morin E."/>
            <person name="Kohler A."/>
            <person name="Barry K."/>
            <person name="LaButti K."/>
            <person name="Morin E."/>
            <person name="Salamov A."/>
            <person name="Lipzen A."/>
            <person name="Mereny Z."/>
            <person name="Hegedus B."/>
            <person name="Baldrian P."/>
            <person name="Stursova M."/>
            <person name="Weitz H."/>
            <person name="Taylor A."/>
            <person name="Grigoriev I.V."/>
            <person name="Nagy L.G."/>
            <person name="Martin F."/>
            <person name="Kauserud H."/>
        </authorList>
    </citation>
    <scope>NUCLEOTIDE SEQUENCE</scope>
    <source>
        <strain evidence="6">9284</strain>
    </source>
</reference>
<dbReference type="InterPro" id="IPR016292">
    <property type="entry name" value="Epoxide_hydrolase"/>
</dbReference>
<sequence length="392" mass="42954">MSCEKPFTISIPDAQLALLHQKLALATFPDELSDAGWDHGVPLSDIRRLAARWSDSAQFDWRVQEAKLNAELPQFTRDIDVEGHGTLNIHYIHKRSAVEGAIPLLFLHGWPGCFLESRKVAALATQGSAEFPAFNLVALSHPGFGFSEGPKTKGFAVEKYAEVAHKLMLPLGYDEYVIQGGDFGHLVSYNIAKIYGVKHCIGAPPAGDANPLTPAEGARLAKNGEFFATGMGYVHIQSTRPQTLGYSLADSPVGLLAWIYEKLAQWSDGYPWTDDEVLTWISIYWFSRAGPTASIRSYREGMKGNINSLFEAMVKEPIQSIPMGISHFPNDSIVMPKSWTRCLGNIVFDGVHESGGHFAAYERSEELVGDLRKMFGKSGPAFGVVSGKSGYA</sequence>
<dbReference type="EMBL" id="JARKIF010000006">
    <property type="protein sequence ID" value="KAJ7636826.1"/>
    <property type="molecule type" value="Genomic_DNA"/>
</dbReference>
<feature type="active site" description="Proton acceptor" evidence="4">
    <location>
        <position position="357"/>
    </location>
</feature>
<evidence type="ECO:0000256" key="2">
    <source>
        <dbReference type="ARBA" id="ARBA00022797"/>
    </source>
</evidence>
<dbReference type="InterPro" id="IPR010497">
    <property type="entry name" value="Epoxide_hydro_N"/>
</dbReference>
<keyword evidence="3 6" id="KW-0378">Hydrolase</keyword>
<dbReference type="InterPro" id="IPR000639">
    <property type="entry name" value="Epox_hydrolase-like"/>
</dbReference>
<evidence type="ECO:0000256" key="1">
    <source>
        <dbReference type="ARBA" id="ARBA00010088"/>
    </source>
</evidence>
<gene>
    <name evidence="6" type="ORF">FB45DRAFT_989198</name>
</gene>
<protein>
    <submittedName>
        <fullName evidence="6">Alpha/Beta hydrolase protein</fullName>
    </submittedName>
</protein>
<feature type="active site" description="Proton donor" evidence="4">
    <location>
        <position position="298"/>
    </location>
</feature>
<comment type="similarity">
    <text evidence="1">Belongs to the peptidase S33 family.</text>
</comment>
<dbReference type="InterPro" id="IPR029058">
    <property type="entry name" value="AB_hydrolase_fold"/>
</dbReference>
<dbReference type="GO" id="GO:0097176">
    <property type="term" value="P:epoxide metabolic process"/>
    <property type="evidence" value="ECO:0007669"/>
    <property type="project" value="TreeGrafter"/>
</dbReference>
<proteinExistence type="inferred from homology"/>
<dbReference type="AlphaFoldDB" id="A0AAD7FTP2"/>
<dbReference type="PRINTS" id="PR00412">
    <property type="entry name" value="EPOXHYDRLASE"/>
</dbReference>
<dbReference type="PANTHER" id="PTHR21661:SF35">
    <property type="entry name" value="EPOXIDE HYDROLASE"/>
    <property type="match status" value="1"/>
</dbReference>
<keyword evidence="7" id="KW-1185">Reference proteome</keyword>
<dbReference type="GO" id="GO:0004301">
    <property type="term" value="F:epoxide hydrolase activity"/>
    <property type="evidence" value="ECO:0007669"/>
    <property type="project" value="TreeGrafter"/>
</dbReference>
<evidence type="ECO:0000313" key="6">
    <source>
        <dbReference type="EMBL" id="KAJ7636826.1"/>
    </source>
</evidence>
<dbReference type="Pfam" id="PF06441">
    <property type="entry name" value="EHN"/>
    <property type="match status" value="1"/>
</dbReference>
<accession>A0AAD7FTP2</accession>
<evidence type="ECO:0000259" key="5">
    <source>
        <dbReference type="Pfam" id="PF06441"/>
    </source>
</evidence>
<dbReference type="SUPFAM" id="SSF53474">
    <property type="entry name" value="alpha/beta-Hydrolases"/>
    <property type="match status" value="1"/>
</dbReference>
<evidence type="ECO:0000256" key="4">
    <source>
        <dbReference type="PIRSR" id="PIRSR001112-1"/>
    </source>
</evidence>
<keyword evidence="2" id="KW-0058">Aromatic hydrocarbons catabolism</keyword>
<name>A0AAD7FTP2_9AGAR</name>
<dbReference type="Proteomes" id="UP001221142">
    <property type="component" value="Unassembled WGS sequence"/>
</dbReference>
<evidence type="ECO:0000256" key="3">
    <source>
        <dbReference type="ARBA" id="ARBA00022801"/>
    </source>
</evidence>
<comment type="caution">
    <text evidence="6">The sequence shown here is derived from an EMBL/GenBank/DDBJ whole genome shotgun (WGS) entry which is preliminary data.</text>
</comment>
<dbReference type="PANTHER" id="PTHR21661">
    <property type="entry name" value="EPOXIDE HYDROLASE 1-RELATED"/>
    <property type="match status" value="1"/>
</dbReference>
<feature type="active site" description="Nucleophile" evidence="4">
    <location>
        <position position="182"/>
    </location>
</feature>
<dbReference type="PIRSF" id="PIRSF001112">
    <property type="entry name" value="Epoxide_hydrolase"/>
    <property type="match status" value="1"/>
</dbReference>
<dbReference type="Gene3D" id="3.40.50.1820">
    <property type="entry name" value="alpha/beta hydrolase"/>
    <property type="match status" value="1"/>
</dbReference>